<evidence type="ECO:0000256" key="4">
    <source>
        <dbReference type="PROSITE-ProRule" id="PRU00433"/>
    </source>
</evidence>
<keyword evidence="1 4" id="KW-0349">Heme</keyword>
<keyword evidence="3 4" id="KW-0408">Iron</keyword>
<name>A0ABZ2JVY4_9BACT</name>
<dbReference type="InterPro" id="IPR009056">
    <property type="entry name" value="Cyt_c-like_dom"/>
</dbReference>
<evidence type="ECO:0000313" key="8">
    <source>
        <dbReference type="Proteomes" id="UP001379533"/>
    </source>
</evidence>
<keyword evidence="8" id="KW-1185">Reference proteome</keyword>
<feature type="signal peptide" evidence="5">
    <location>
        <begin position="1"/>
        <end position="24"/>
    </location>
</feature>
<accession>A0ABZ2JVY4</accession>
<dbReference type="PANTHER" id="PTHR35008">
    <property type="entry name" value="BLL4482 PROTEIN-RELATED"/>
    <property type="match status" value="1"/>
</dbReference>
<gene>
    <name evidence="7" type="ORF">LZC95_29790</name>
</gene>
<proteinExistence type="predicted"/>
<evidence type="ECO:0000256" key="2">
    <source>
        <dbReference type="ARBA" id="ARBA00022723"/>
    </source>
</evidence>
<keyword evidence="5" id="KW-0732">Signal</keyword>
<dbReference type="InterPro" id="IPR051459">
    <property type="entry name" value="Cytochrome_c-type_DH"/>
</dbReference>
<evidence type="ECO:0000256" key="1">
    <source>
        <dbReference type="ARBA" id="ARBA00022617"/>
    </source>
</evidence>
<sequence>MSKRANSVLASALALALISATTLAENPDPAKPLVSPLEPPRYAVGRPATAEEIAARDISVSPTGAGLPAGSGTAAQGRAVYEQRCAGCHGLRGEGVGDDYPALAGGGGTLATNHPVLTVGSYWPYATTVWDYIHRAMPYETPGTLRPDEVYAVTAYVLFLNGIVHEDAIIDARTLAAVHMPNRDGFIGDPRPDVAAR</sequence>
<dbReference type="SUPFAM" id="SSF46626">
    <property type="entry name" value="Cytochrome c"/>
    <property type="match status" value="1"/>
</dbReference>
<dbReference type="Gene3D" id="1.10.760.10">
    <property type="entry name" value="Cytochrome c-like domain"/>
    <property type="match status" value="1"/>
</dbReference>
<evidence type="ECO:0000313" key="7">
    <source>
        <dbReference type="EMBL" id="WXA90631.1"/>
    </source>
</evidence>
<reference evidence="7 8" key="1">
    <citation type="submission" date="2021-12" db="EMBL/GenBank/DDBJ databases">
        <title>Discovery of the Pendulisporaceae a myxobacterial family with distinct sporulation behavior and unique specialized metabolism.</title>
        <authorList>
            <person name="Garcia R."/>
            <person name="Popoff A."/>
            <person name="Bader C.D."/>
            <person name="Loehr J."/>
            <person name="Walesch S."/>
            <person name="Walt C."/>
            <person name="Boldt J."/>
            <person name="Bunk B."/>
            <person name="Haeckl F.J.F.P.J."/>
            <person name="Gunesch A.P."/>
            <person name="Birkelbach J."/>
            <person name="Nuebel U."/>
            <person name="Pietschmann T."/>
            <person name="Bach T."/>
            <person name="Mueller R."/>
        </authorList>
    </citation>
    <scope>NUCLEOTIDE SEQUENCE [LARGE SCALE GENOMIC DNA]</scope>
    <source>
        <strain evidence="7 8">MSr12523</strain>
    </source>
</reference>
<feature type="domain" description="Cytochrome c" evidence="6">
    <location>
        <begin position="72"/>
        <end position="161"/>
    </location>
</feature>
<dbReference type="Proteomes" id="UP001379533">
    <property type="component" value="Chromosome"/>
</dbReference>
<dbReference type="Pfam" id="PF00034">
    <property type="entry name" value="Cytochrom_C"/>
    <property type="match status" value="1"/>
</dbReference>
<evidence type="ECO:0000256" key="3">
    <source>
        <dbReference type="ARBA" id="ARBA00023004"/>
    </source>
</evidence>
<feature type="chain" id="PRO_5045742149" evidence="5">
    <location>
        <begin position="25"/>
        <end position="197"/>
    </location>
</feature>
<organism evidence="7 8">
    <name type="scientific">Pendulispora brunnea</name>
    <dbReference type="NCBI Taxonomy" id="2905690"/>
    <lineage>
        <taxon>Bacteria</taxon>
        <taxon>Pseudomonadati</taxon>
        <taxon>Myxococcota</taxon>
        <taxon>Myxococcia</taxon>
        <taxon>Myxococcales</taxon>
        <taxon>Sorangiineae</taxon>
        <taxon>Pendulisporaceae</taxon>
        <taxon>Pendulispora</taxon>
    </lineage>
</organism>
<dbReference type="InterPro" id="IPR036909">
    <property type="entry name" value="Cyt_c-like_dom_sf"/>
</dbReference>
<dbReference type="RefSeq" id="WP_394841249.1">
    <property type="nucleotide sequence ID" value="NZ_CP089982.1"/>
</dbReference>
<dbReference type="EMBL" id="CP089982">
    <property type="protein sequence ID" value="WXA90631.1"/>
    <property type="molecule type" value="Genomic_DNA"/>
</dbReference>
<dbReference type="PANTHER" id="PTHR35008:SF8">
    <property type="entry name" value="ALCOHOL DEHYDROGENASE CYTOCHROME C SUBUNIT"/>
    <property type="match status" value="1"/>
</dbReference>
<dbReference type="PROSITE" id="PS51007">
    <property type="entry name" value="CYTC"/>
    <property type="match status" value="1"/>
</dbReference>
<keyword evidence="2 4" id="KW-0479">Metal-binding</keyword>
<evidence type="ECO:0000259" key="6">
    <source>
        <dbReference type="PROSITE" id="PS51007"/>
    </source>
</evidence>
<evidence type="ECO:0000256" key="5">
    <source>
        <dbReference type="SAM" id="SignalP"/>
    </source>
</evidence>
<protein>
    <submittedName>
        <fullName evidence="7">Cytochrome c</fullName>
    </submittedName>
</protein>